<dbReference type="RefSeq" id="WP_340327630.1">
    <property type="nucleotide sequence ID" value="NZ_JAZHOF010000001.1"/>
</dbReference>
<dbReference type="EMBL" id="JAZHOF010000001">
    <property type="protein sequence ID" value="MEJ8569886.1"/>
    <property type="molecule type" value="Genomic_DNA"/>
</dbReference>
<reference evidence="3 4" key="1">
    <citation type="submission" date="2024-02" db="EMBL/GenBank/DDBJ databases">
        <title>Genome analysis and characterization of Microbaculum marinisediminis sp. nov., isolated from marine sediment.</title>
        <authorList>
            <person name="Du Z.-J."/>
            <person name="Ye Y.-Q."/>
            <person name="Zhang Z.-R."/>
            <person name="Yuan S.-M."/>
            <person name="Zhang X.-Y."/>
        </authorList>
    </citation>
    <scope>NUCLEOTIDE SEQUENCE [LARGE SCALE GENOMIC DNA]</scope>
    <source>
        <strain evidence="3 4">SDUM1044001</strain>
    </source>
</reference>
<dbReference type="GO" id="GO:0005524">
    <property type="term" value="F:ATP binding"/>
    <property type="evidence" value="ECO:0007669"/>
    <property type="project" value="UniProtKB-KW"/>
</dbReference>
<proteinExistence type="predicted"/>
<dbReference type="GO" id="GO:0051301">
    <property type="term" value="P:cell division"/>
    <property type="evidence" value="ECO:0007669"/>
    <property type="project" value="UniProtKB-KW"/>
</dbReference>
<evidence type="ECO:0000256" key="1">
    <source>
        <dbReference type="ARBA" id="ARBA00022741"/>
    </source>
</evidence>
<dbReference type="AlphaFoldDB" id="A0AAW9RQV5"/>
<keyword evidence="2" id="KW-0067">ATP-binding</keyword>
<dbReference type="InterPro" id="IPR005654">
    <property type="entry name" value="ATPase_AFG1-like"/>
</dbReference>
<dbReference type="SUPFAM" id="SSF52540">
    <property type="entry name" value="P-loop containing nucleoside triphosphate hydrolases"/>
    <property type="match status" value="1"/>
</dbReference>
<accession>A0AAW9RQV5</accession>
<dbReference type="Proteomes" id="UP001378188">
    <property type="component" value="Unassembled WGS sequence"/>
</dbReference>
<dbReference type="Gene3D" id="3.40.50.300">
    <property type="entry name" value="P-loop containing nucleotide triphosphate hydrolases"/>
    <property type="match status" value="1"/>
</dbReference>
<keyword evidence="1" id="KW-0547">Nucleotide-binding</keyword>
<dbReference type="PANTHER" id="PTHR12169">
    <property type="entry name" value="ATPASE N2B"/>
    <property type="match status" value="1"/>
</dbReference>
<evidence type="ECO:0000256" key="2">
    <source>
        <dbReference type="ARBA" id="ARBA00022840"/>
    </source>
</evidence>
<name>A0AAW9RQV5_9HYPH</name>
<gene>
    <name evidence="3" type="primary">zapE</name>
    <name evidence="3" type="ORF">V3328_00260</name>
</gene>
<dbReference type="NCBIfam" id="NF040713">
    <property type="entry name" value="ZapE"/>
    <property type="match status" value="1"/>
</dbReference>
<evidence type="ECO:0000313" key="3">
    <source>
        <dbReference type="EMBL" id="MEJ8569886.1"/>
    </source>
</evidence>
<keyword evidence="3" id="KW-0131">Cell cycle</keyword>
<dbReference type="InterPro" id="IPR027417">
    <property type="entry name" value="P-loop_NTPase"/>
</dbReference>
<keyword evidence="3" id="KW-0132">Cell division</keyword>
<dbReference type="GO" id="GO:0005737">
    <property type="term" value="C:cytoplasm"/>
    <property type="evidence" value="ECO:0007669"/>
    <property type="project" value="TreeGrafter"/>
</dbReference>
<dbReference type="Pfam" id="PF03969">
    <property type="entry name" value="AFG1_ATPase"/>
    <property type="match status" value="1"/>
</dbReference>
<keyword evidence="4" id="KW-1185">Reference proteome</keyword>
<protein>
    <submittedName>
        <fullName evidence="3">Cell division protein ZapE</fullName>
    </submittedName>
</protein>
<evidence type="ECO:0000313" key="4">
    <source>
        <dbReference type="Proteomes" id="UP001378188"/>
    </source>
</evidence>
<organism evidence="3 4">
    <name type="scientific">Microbaculum marinum</name>
    <dbReference type="NCBI Taxonomy" id="1764581"/>
    <lineage>
        <taxon>Bacteria</taxon>
        <taxon>Pseudomonadati</taxon>
        <taxon>Pseudomonadota</taxon>
        <taxon>Alphaproteobacteria</taxon>
        <taxon>Hyphomicrobiales</taxon>
        <taxon>Tepidamorphaceae</taxon>
        <taxon>Microbaculum</taxon>
    </lineage>
</organism>
<sequence>MSGTVIERYDAMASAGELAFDPEQAALAERLTRLSVELVNRRMAEKQSHLGWIFARRQKVDPLKGVYVWGEVGRGKTMLVDLFFESVTLKRKRRSHLSDFMADVHARVHDWRVKLKDGAVKGDDPIRPVADGIADECRLLCLDEFHVDDITDAMILGRLFTRLFDRGLVLVTTSNTRPRDLYRDGLNRSLFLPFLDLLESRVDVVCLDAGADYRLGRLRDEQVYFSPADDAARRAMNVAWRKLTGTDHGKPSSIEVLGRRVSVPERCRDVARFSFADLCEAPLGASDYLAIARTFHTVFLDAVPVLGADQRNEARRFVLLIDALYDHRAKLVVSADAEPDALYTAGDGAAEFRRTASRLYEMRSRDYLDSPHGASSSGSSAVAEA</sequence>
<comment type="caution">
    <text evidence="3">The sequence shown here is derived from an EMBL/GenBank/DDBJ whole genome shotgun (WGS) entry which is preliminary data.</text>
</comment>
<dbReference type="GO" id="GO:0016887">
    <property type="term" value="F:ATP hydrolysis activity"/>
    <property type="evidence" value="ECO:0007669"/>
    <property type="project" value="InterPro"/>
</dbReference>
<dbReference type="PANTHER" id="PTHR12169:SF6">
    <property type="entry name" value="AFG1-LIKE ATPASE"/>
    <property type="match status" value="1"/>
</dbReference>